<keyword evidence="7" id="KW-1185">Reference proteome</keyword>
<dbReference type="InterPro" id="IPR000086">
    <property type="entry name" value="NUDIX_hydrolase_dom"/>
</dbReference>
<comment type="cofactor">
    <cofactor evidence="1">
        <name>Mg(2+)</name>
        <dbReference type="ChEBI" id="CHEBI:18420"/>
    </cofactor>
</comment>
<keyword evidence="2 4" id="KW-0378">Hydrolase</keyword>
<reference evidence="6" key="1">
    <citation type="submission" date="2014-08" db="EMBL/GenBank/DDBJ databases">
        <title>Comparative genomics of the Paenibacillus odorifer group.</title>
        <authorList>
            <person name="den Bakker H.C."/>
            <person name="Tsai Y.-C.Y.-C."/>
            <person name="Martin N."/>
            <person name="Korlach J."/>
            <person name="Wiedmann M."/>
        </authorList>
    </citation>
    <scope>NUCLEOTIDE SEQUENCE [LARGE SCALE GENOMIC DNA]</scope>
    <source>
        <strain evidence="6">DSM 13188</strain>
    </source>
</reference>
<accession>A0A089MLV7</accession>
<evidence type="ECO:0000256" key="3">
    <source>
        <dbReference type="ARBA" id="ARBA00022842"/>
    </source>
</evidence>
<feature type="domain" description="Nudix hydrolase" evidence="5">
    <location>
        <begin position="1"/>
        <end position="135"/>
    </location>
</feature>
<dbReference type="AlphaFoldDB" id="A0A089MLV7"/>
<evidence type="ECO:0000313" key="6">
    <source>
        <dbReference type="EMBL" id="AIQ57519.1"/>
    </source>
</evidence>
<sequence length="142" mass="15580">MSKKSKTIIVAVKGVILYQGRILLIKRAAADSAGAGSWECAGGKIEFGESLEAALEREILEETGLAVTTKRILYAVTLLTDPARQVVIITYLCGALRDEVQLSEEHTDYRWCTVSDMNALLPPQIIADFTEHGIFELEGLLQ</sequence>
<evidence type="ECO:0000256" key="4">
    <source>
        <dbReference type="RuleBase" id="RU003476"/>
    </source>
</evidence>
<dbReference type="PANTHER" id="PTHR43046:SF12">
    <property type="entry name" value="GDP-MANNOSE MANNOSYL HYDROLASE"/>
    <property type="match status" value="1"/>
</dbReference>
<protein>
    <submittedName>
        <fullName evidence="6">DNA mismatch repair protein MutT</fullName>
    </submittedName>
</protein>
<dbReference type="CDD" id="cd04699">
    <property type="entry name" value="NUDIX_MutT_Nudt1"/>
    <property type="match status" value="1"/>
</dbReference>
<dbReference type="HOGENOM" id="CLU_037162_19_3_9"/>
<dbReference type="PROSITE" id="PS51462">
    <property type="entry name" value="NUDIX"/>
    <property type="match status" value="1"/>
</dbReference>
<gene>
    <name evidence="6" type="ORF">PBOR_11690</name>
</gene>
<proteinExistence type="inferred from homology"/>
<dbReference type="EMBL" id="CP009285">
    <property type="protein sequence ID" value="AIQ57519.1"/>
    <property type="molecule type" value="Genomic_DNA"/>
</dbReference>
<dbReference type="SUPFAM" id="SSF55811">
    <property type="entry name" value="Nudix"/>
    <property type="match status" value="1"/>
</dbReference>
<dbReference type="RefSeq" id="WP_042211745.1">
    <property type="nucleotide sequence ID" value="NZ_CP009285.1"/>
</dbReference>
<evidence type="ECO:0000313" key="7">
    <source>
        <dbReference type="Proteomes" id="UP000029518"/>
    </source>
</evidence>
<dbReference type="OrthoDB" id="9787476at2"/>
<organism evidence="6 7">
    <name type="scientific">Paenibacillus borealis</name>
    <dbReference type="NCBI Taxonomy" id="160799"/>
    <lineage>
        <taxon>Bacteria</taxon>
        <taxon>Bacillati</taxon>
        <taxon>Bacillota</taxon>
        <taxon>Bacilli</taxon>
        <taxon>Bacillales</taxon>
        <taxon>Paenibacillaceae</taxon>
        <taxon>Paenibacillus</taxon>
    </lineage>
</organism>
<dbReference type="PANTHER" id="PTHR43046">
    <property type="entry name" value="GDP-MANNOSE MANNOSYL HYDROLASE"/>
    <property type="match status" value="1"/>
</dbReference>
<comment type="similarity">
    <text evidence="4">Belongs to the Nudix hydrolase family.</text>
</comment>
<evidence type="ECO:0000256" key="1">
    <source>
        <dbReference type="ARBA" id="ARBA00001946"/>
    </source>
</evidence>
<name>A0A089MLV7_PAEBO</name>
<dbReference type="PRINTS" id="PR00502">
    <property type="entry name" value="NUDIXFAMILY"/>
</dbReference>
<dbReference type="Pfam" id="PF00293">
    <property type="entry name" value="NUDIX"/>
    <property type="match status" value="1"/>
</dbReference>
<dbReference type="InterPro" id="IPR020476">
    <property type="entry name" value="Nudix_hydrolase"/>
</dbReference>
<dbReference type="PROSITE" id="PS00893">
    <property type="entry name" value="NUDIX_BOX"/>
    <property type="match status" value="1"/>
</dbReference>
<keyword evidence="3" id="KW-0460">Magnesium</keyword>
<evidence type="ECO:0000259" key="5">
    <source>
        <dbReference type="PROSITE" id="PS51462"/>
    </source>
</evidence>
<dbReference type="InterPro" id="IPR015797">
    <property type="entry name" value="NUDIX_hydrolase-like_dom_sf"/>
</dbReference>
<dbReference type="Proteomes" id="UP000029518">
    <property type="component" value="Chromosome"/>
</dbReference>
<dbReference type="InterPro" id="IPR020084">
    <property type="entry name" value="NUDIX_hydrolase_CS"/>
</dbReference>
<evidence type="ECO:0000256" key="2">
    <source>
        <dbReference type="ARBA" id="ARBA00022801"/>
    </source>
</evidence>
<dbReference type="Gene3D" id="3.90.79.10">
    <property type="entry name" value="Nucleoside Triphosphate Pyrophosphohydrolase"/>
    <property type="match status" value="1"/>
</dbReference>
<dbReference type="GO" id="GO:0016787">
    <property type="term" value="F:hydrolase activity"/>
    <property type="evidence" value="ECO:0007669"/>
    <property type="project" value="UniProtKB-KW"/>
</dbReference>
<dbReference type="KEGG" id="pbd:PBOR_11690"/>